<keyword evidence="19" id="KW-0408">Iron</keyword>
<organism evidence="28 29">
    <name type="scientific">Brassica oleracea var. oleracea</name>
    <dbReference type="NCBI Taxonomy" id="109376"/>
    <lineage>
        <taxon>Eukaryota</taxon>
        <taxon>Viridiplantae</taxon>
        <taxon>Streptophyta</taxon>
        <taxon>Embryophyta</taxon>
        <taxon>Tracheophyta</taxon>
        <taxon>Spermatophyta</taxon>
        <taxon>Magnoliopsida</taxon>
        <taxon>eudicotyledons</taxon>
        <taxon>Gunneridae</taxon>
        <taxon>Pentapetalae</taxon>
        <taxon>rosids</taxon>
        <taxon>malvids</taxon>
        <taxon>Brassicales</taxon>
        <taxon>Brassicaceae</taxon>
        <taxon>Brassiceae</taxon>
        <taxon>Brassica</taxon>
    </lineage>
</organism>
<dbReference type="GO" id="GO:0009055">
    <property type="term" value="F:electron transfer activity"/>
    <property type="evidence" value="ECO:0007669"/>
    <property type="project" value="InterPro"/>
</dbReference>
<feature type="domain" description="Cytochrome f large" evidence="27">
    <location>
        <begin position="455"/>
        <end position="500"/>
    </location>
</feature>
<dbReference type="InterPro" id="IPR011054">
    <property type="entry name" value="Rudment_hybrid_motif"/>
</dbReference>
<protein>
    <recommendedName>
        <fullName evidence="6">Cytochrome f</fullName>
    </recommendedName>
</protein>
<evidence type="ECO:0000256" key="21">
    <source>
        <dbReference type="ARBA" id="ARBA00023136"/>
    </source>
</evidence>
<dbReference type="SUPFAM" id="SSF49441">
    <property type="entry name" value="Cytochrome f, large domain"/>
    <property type="match status" value="1"/>
</dbReference>
<feature type="compositionally biased region" description="Basic and acidic residues" evidence="25">
    <location>
        <begin position="705"/>
        <end position="716"/>
    </location>
</feature>
<evidence type="ECO:0000256" key="8">
    <source>
        <dbReference type="ARBA" id="ARBA00022528"/>
    </source>
</evidence>
<evidence type="ECO:0000256" key="7">
    <source>
        <dbReference type="ARBA" id="ARBA00022448"/>
    </source>
</evidence>
<sequence length="776" mass="87096">MLLGFISLLLTVAQTPISNICIPKYVASSVRPCSADVLRAREKKKEYNETKSGGKLLLELAESYIPRRSLATKGPDKCADSVTSNVPYVYSNHIKLVNHRLILADGLSQGKVAFLHIFIFVLAVVHVIYCNIVTYALGKSKRKTLSKKHEEVGLRWIGYPGNFKVSGSLSGGSIILLSLSGSGILGYPGVGYPSKNFINETYGFGYPDPDPVLTDPTFYYPDPDSTSPDIRIFGSDPDRISDRIRISDKSPRPTWKHRENETKTIEYQHLNDQERFRFAKQTSFGRRHLSSWSNTNVTLWIVCFFRQLFGSVTEVDYKTLRHGFITAHFCPGSGSEEMPYDFFNYIQRSLETDFKTVVEIRGYEITIVDASHERQVIDIIPRGLELLVSEGESIKLDQPLTSNPNVGGFGQGDAEIVLQDPLRVQGLLFFLGSVVLAQIFLVLKKKQFEKERLFHYILVIGPVPGQKYSEITFPILAPDPATNKDVHFLKYPIYVGGNRGRGQIYPDGSKSNNTVYNATAGGIISKILRKEKGGYEITIVDASNERQVIDIIPRGLELLVSEGESIKLDQPLTSNPNVGGFGQGDAEIVLQDPLRVQGLLFFLGSVVLAQIFLVLKKKQFEKEVLIVGTKLQVIITKLGLRILEKDNVVRGCPIVQPGDDLFWFDNPSIMLFLIHLVLFTMGTRMKPTVFNQRVSKMLKKWHHTAQEETYHGRHSESNTLHHGSSPIHLLHNSNNRSGESFPNPPPSSHSDHHDHRQFYDPESQHQAPESSTHHST</sequence>
<dbReference type="EnsemblPlants" id="Bo8g059930.1">
    <property type="protein sequence ID" value="Bo8g059930.1"/>
    <property type="gene ID" value="Bo8g059930"/>
</dbReference>
<dbReference type="PANTHER" id="PTHR33288:SF10">
    <property type="entry name" value="CYTOCHROME F"/>
    <property type="match status" value="1"/>
</dbReference>
<evidence type="ECO:0000259" key="27">
    <source>
        <dbReference type="Pfam" id="PF16639"/>
    </source>
</evidence>
<keyword evidence="14" id="KW-0732">Signal</keyword>
<keyword evidence="12 26" id="KW-0812">Transmembrane</keyword>
<dbReference type="Pfam" id="PF16639">
    <property type="entry name" value="Apocytochr_F_N"/>
    <property type="match status" value="1"/>
</dbReference>
<evidence type="ECO:0000256" key="17">
    <source>
        <dbReference type="ARBA" id="ARBA00022982"/>
    </source>
</evidence>
<dbReference type="PANTHER" id="PTHR33288">
    <property type="match status" value="1"/>
</dbReference>
<evidence type="ECO:0000256" key="23">
    <source>
        <dbReference type="ARBA" id="ARBA00025834"/>
    </source>
</evidence>
<dbReference type="InterPro" id="IPR036826">
    <property type="entry name" value="Cyt_f_lg_dom_sf"/>
</dbReference>
<keyword evidence="17" id="KW-0249">Electron transport</keyword>
<keyword evidence="21 26" id="KW-0472">Membrane</keyword>
<dbReference type="GO" id="GO:0005516">
    <property type="term" value="F:calmodulin binding"/>
    <property type="evidence" value="ECO:0007669"/>
    <property type="project" value="UniProtKB-KW"/>
</dbReference>
<dbReference type="GO" id="GO:0015979">
    <property type="term" value="P:photosynthesis"/>
    <property type="evidence" value="ECO:0007669"/>
    <property type="project" value="UniProtKB-KW"/>
</dbReference>
<keyword evidence="29" id="KW-1185">Reference proteome</keyword>
<evidence type="ECO:0000256" key="12">
    <source>
        <dbReference type="ARBA" id="ARBA00022692"/>
    </source>
</evidence>
<evidence type="ECO:0000256" key="26">
    <source>
        <dbReference type="SAM" id="Phobius"/>
    </source>
</evidence>
<dbReference type="Gene3D" id="2.40.50.100">
    <property type="match status" value="2"/>
</dbReference>
<name>A0A0D3DP25_BRAOL</name>
<evidence type="ECO:0000313" key="29">
    <source>
        <dbReference type="Proteomes" id="UP000032141"/>
    </source>
</evidence>
<dbReference type="GO" id="GO:0009535">
    <property type="term" value="C:chloroplast thylakoid membrane"/>
    <property type="evidence" value="ECO:0007669"/>
    <property type="project" value="TreeGrafter"/>
</dbReference>
<dbReference type="HOGENOM" id="CLU_360717_0_0_1"/>
<comment type="cofactor">
    <cofactor evidence="1">
        <name>heme</name>
        <dbReference type="ChEBI" id="CHEBI:30413"/>
    </cofactor>
</comment>
<dbReference type="eggNOG" id="ENOG502QPT8">
    <property type="taxonomic scope" value="Eukaryota"/>
</dbReference>
<evidence type="ECO:0000256" key="18">
    <source>
        <dbReference type="ARBA" id="ARBA00022989"/>
    </source>
</evidence>
<comment type="subcellular location">
    <subcellularLocation>
        <location evidence="3">Membrane</location>
        <topology evidence="3">Multi-pass membrane protein</topology>
    </subcellularLocation>
    <subcellularLocation>
        <location evidence="24">Plastid thylakoid membrane</location>
        <topology evidence="24">Single-pass membrane protein</topology>
    </subcellularLocation>
</comment>
<evidence type="ECO:0000256" key="9">
    <source>
        <dbReference type="ARBA" id="ARBA00022531"/>
    </source>
</evidence>
<feature type="transmembrane region" description="Helical" evidence="26">
    <location>
        <begin position="424"/>
        <end position="443"/>
    </location>
</feature>
<dbReference type="Gene3D" id="1.20.5.700">
    <property type="entry name" value="Single helix bin"/>
    <property type="match status" value="2"/>
</dbReference>
<dbReference type="Proteomes" id="UP000032141">
    <property type="component" value="Chromosome C8"/>
</dbReference>
<evidence type="ECO:0000256" key="20">
    <source>
        <dbReference type="ARBA" id="ARBA00023078"/>
    </source>
</evidence>
<feature type="transmembrane region" description="Helical" evidence="26">
    <location>
        <begin position="165"/>
        <end position="187"/>
    </location>
</feature>
<proteinExistence type="inferred from homology"/>
<comment type="subunit">
    <text evidence="23">The 4 large subunits of the cytochrome b6-f complex are cytochrome b6, subunit IV (17 kDa polypeptide, PetD), cytochrome f and the Rieske protein, while the 4 small subunits are PetG, PetL, PetM and PetN. The complex functions as a dimer.</text>
</comment>
<dbReference type="Gene3D" id="2.60.40.830">
    <property type="entry name" value="Cytochrome f large domain"/>
    <property type="match status" value="1"/>
</dbReference>
<feature type="region of interest" description="Disordered" evidence="25">
    <location>
        <begin position="705"/>
        <end position="776"/>
    </location>
</feature>
<dbReference type="InterPro" id="IPR002325">
    <property type="entry name" value="Cyt_f"/>
</dbReference>
<feature type="transmembrane region" description="Helical" evidence="26">
    <location>
        <begin position="598"/>
        <end position="615"/>
    </location>
</feature>
<evidence type="ECO:0000256" key="11">
    <source>
        <dbReference type="ARBA" id="ARBA00022640"/>
    </source>
</evidence>
<reference evidence="28" key="2">
    <citation type="submission" date="2015-03" db="UniProtKB">
        <authorList>
            <consortium name="EnsemblPlants"/>
        </authorList>
    </citation>
    <scope>IDENTIFICATION</scope>
</reference>
<dbReference type="Pfam" id="PF01333">
    <property type="entry name" value="Apocytochr_F_C"/>
    <property type="match status" value="2"/>
</dbReference>
<keyword evidence="16" id="KW-0112">Calmodulin-binding</keyword>
<keyword evidence="9" id="KW-0602">Photosynthesis</keyword>
<evidence type="ECO:0000256" key="4">
    <source>
        <dbReference type="ARBA" id="ARBA00006574"/>
    </source>
</evidence>
<dbReference type="Gramene" id="Bo8g059930.1">
    <property type="protein sequence ID" value="Bo8g059930.1"/>
    <property type="gene ID" value="Bo8g059930"/>
</dbReference>
<keyword evidence="8" id="KW-0150">Chloroplast</keyword>
<dbReference type="STRING" id="109376.A0A0D3DP25"/>
<keyword evidence="10" id="KW-0349">Heme</keyword>
<evidence type="ECO:0000256" key="25">
    <source>
        <dbReference type="SAM" id="MobiDB-lite"/>
    </source>
</evidence>
<dbReference type="InterPro" id="IPR024094">
    <property type="entry name" value="Cyt_f_lg_dom"/>
</dbReference>
<feature type="transmembrane region" description="Helical" evidence="26">
    <location>
        <begin position="669"/>
        <end position="690"/>
    </location>
</feature>
<evidence type="ECO:0000256" key="3">
    <source>
        <dbReference type="ARBA" id="ARBA00004141"/>
    </source>
</evidence>
<evidence type="ECO:0000256" key="15">
    <source>
        <dbReference type="ARBA" id="ARBA00022821"/>
    </source>
</evidence>
<dbReference type="GO" id="GO:0006952">
    <property type="term" value="P:defense response"/>
    <property type="evidence" value="ECO:0007669"/>
    <property type="project" value="UniProtKB-KW"/>
</dbReference>
<evidence type="ECO:0000256" key="16">
    <source>
        <dbReference type="ARBA" id="ARBA00022860"/>
    </source>
</evidence>
<evidence type="ECO:0000256" key="22">
    <source>
        <dbReference type="ARBA" id="ARBA00023265"/>
    </source>
</evidence>
<comment type="similarity">
    <text evidence="4">Belongs to the MLO family.</text>
</comment>
<dbReference type="InterPro" id="IPR004326">
    <property type="entry name" value="Mlo"/>
</dbReference>
<dbReference type="InterPro" id="IPR024058">
    <property type="entry name" value="Cyt-f_TM"/>
</dbReference>
<keyword evidence="7" id="KW-0813">Transport</keyword>
<dbReference type="SUPFAM" id="SSF103431">
    <property type="entry name" value="Cytochrome f subunit of the cytochrome b6f complex, transmembrane anchor"/>
    <property type="match status" value="2"/>
</dbReference>
<evidence type="ECO:0000256" key="19">
    <source>
        <dbReference type="ARBA" id="ARBA00023004"/>
    </source>
</evidence>
<dbReference type="SUPFAM" id="SSF51246">
    <property type="entry name" value="Rudiment single hybrid motif"/>
    <property type="match status" value="2"/>
</dbReference>
<evidence type="ECO:0000256" key="14">
    <source>
        <dbReference type="ARBA" id="ARBA00022729"/>
    </source>
</evidence>
<comment type="function">
    <text evidence="2">Component of the cytochrome b6-f complex, which mediates electron transfer between photosystem II (PSII) and photosystem I (PSI), cyclic electron flow around PSI, and state transitions.</text>
</comment>
<evidence type="ECO:0000256" key="2">
    <source>
        <dbReference type="ARBA" id="ARBA00003068"/>
    </source>
</evidence>
<evidence type="ECO:0000256" key="10">
    <source>
        <dbReference type="ARBA" id="ARBA00022617"/>
    </source>
</evidence>
<dbReference type="FunFam" id="2.40.50.100:FF:000007">
    <property type="entry name" value="Cytochrome f"/>
    <property type="match status" value="1"/>
</dbReference>
<evidence type="ECO:0000256" key="6">
    <source>
        <dbReference type="ARBA" id="ARBA00013528"/>
    </source>
</evidence>
<dbReference type="PRINTS" id="PR00610">
    <property type="entry name" value="CYTOCHROMEF"/>
</dbReference>
<keyword evidence="15" id="KW-0611">Plant defense</keyword>
<evidence type="ECO:0000256" key="13">
    <source>
        <dbReference type="ARBA" id="ARBA00022723"/>
    </source>
</evidence>
<accession>A0A0D3DP25</accession>
<dbReference type="AlphaFoldDB" id="A0A0D3DP25"/>
<dbReference type="GO" id="GO:0020037">
    <property type="term" value="F:heme binding"/>
    <property type="evidence" value="ECO:0007669"/>
    <property type="project" value="InterPro"/>
</dbReference>
<evidence type="ECO:0000256" key="1">
    <source>
        <dbReference type="ARBA" id="ARBA00001971"/>
    </source>
</evidence>
<reference evidence="28 29" key="1">
    <citation type="journal article" date="2014" name="Genome Biol.">
        <title>Transcriptome and methylome profiling reveals relics of genome dominance in the mesopolyploid Brassica oleracea.</title>
        <authorList>
            <person name="Parkin I.A."/>
            <person name="Koh C."/>
            <person name="Tang H."/>
            <person name="Robinson S.J."/>
            <person name="Kagale S."/>
            <person name="Clarke W.E."/>
            <person name="Town C.D."/>
            <person name="Nixon J."/>
            <person name="Krishnakumar V."/>
            <person name="Bidwell S.L."/>
            <person name="Denoeud F."/>
            <person name="Belcram H."/>
            <person name="Links M.G."/>
            <person name="Just J."/>
            <person name="Clarke C."/>
            <person name="Bender T."/>
            <person name="Huebert T."/>
            <person name="Mason A.S."/>
            <person name="Pires J.C."/>
            <person name="Barker G."/>
            <person name="Moore J."/>
            <person name="Walley P.G."/>
            <person name="Manoli S."/>
            <person name="Batley J."/>
            <person name="Edwards D."/>
            <person name="Nelson M.N."/>
            <person name="Wang X."/>
            <person name="Paterson A.H."/>
            <person name="King G."/>
            <person name="Bancroft I."/>
            <person name="Chalhoub B."/>
            <person name="Sharpe A.G."/>
        </authorList>
    </citation>
    <scope>NUCLEOTIDE SEQUENCE</scope>
    <source>
        <strain evidence="28 29">cv. TO1000</strain>
    </source>
</reference>
<evidence type="ECO:0000256" key="5">
    <source>
        <dbReference type="ARBA" id="ARBA00008923"/>
    </source>
</evidence>
<keyword evidence="18 26" id="KW-1133">Transmembrane helix</keyword>
<evidence type="ECO:0000256" key="24">
    <source>
        <dbReference type="ARBA" id="ARBA00046266"/>
    </source>
</evidence>
<feature type="compositionally biased region" description="Polar residues" evidence="25">
    <location>
        <begin position="764"/>
        <end position="776"/>
    </location>
</feature>
<feature type="compositionally biased region" description="Basic and acidic residues" evidence="25">
    <location>
        <begin position="749"/>
        <end position="763"/>
    </location>
</feature>
<keyword evidence="11" id="KW-0934">Plastid</keyword>
<evidence type="ECO:0000313" key="28">
    <source>
        <dbReference type="EnsemblPlants" id="Bo8g059930.1"/>
    </source>
</evidence>
<feature type="transmembrane region" description="Helical" evidence="26">
    <location>
        <begin position="113"/>
        <end position="138"/>
    </location>
</feature>
<dbReference type="PROSITE" id="PS51010">
    <property type="entry name" value="CYTF"/>
    <property type="match status" value="2"/>
</dbReference>
<dbReference type="Pfam" id="PF03094">
    <property type="entry name" value="Mlo"/>
    <property type="match status" value="4"/>
</dbReference>
<comment type="similarity">
    <text evidence="5">Belongs to the cytochrome f family.</text>
</comment>
<dbReference type="GO" id="GO:0005506">
    <property type="term" value="F:iron ion binding"/>
    <property type="evidence" value="ECO:0007669"/>
    <property type="project" value="InterPro"/>
</dbReference>
<keyword evidence="22" id="KW-0568">Pathogenesis-related protein</keyword>
<keyword evidence="13" id="KW-0479">Metal-binding</keyword>
<keyword evidence="20" id="KW-0793">Thylakoid</keyword>